<protein>
    <recommendedName>
        <fullName evidence="2">Acyltransferase 3 domain-containing protein</fullName>
    </recommendedName>
</protein>
<dbReference type="GO" id="GO:0000271">
    <property type="term" value="P:polysaccharide biosynthetic process"/>
    <property type="evidence" value="ECO:0007669"/>
    <property type="project" value="TreeGrafter"/>
</dbReference>
<keyword evidence="1" id="KW-1133">Transmembrane helix</keyword>
<dbReference type="EMBL" id="CP026538">
    <property type="protein sequence ID" value="QAZ68898.1"/>
    <property type="molecule type" value="Genomic_DNA"/>
</dbReference>
<evidence type="ECO:0000259" key="2">
    <source>
        <dbReference type="Pfam" id="PF01757"/>
    </source>
</evidence>
<dbReference type="Pfam" id="PF01757">
    <property type="entry name" value="Acyl_transf_3"/>
    <property type="match status" value="1"/>
</dbReference>
<dbReference type="GO" id="GO:0016020">
    <property type="term" value="C:membrane"/>
    <property type="evidence" value="ECO:0007669"/>
    <property type="project" value="TreeGrafter"/>
</dbReference>
<feature type="transmembrane region" description="Helical" evidence="1">
    <location>
        <begin position="200"/>
        <end position="222"/>
    </location>
</feature>
<feature type="transmembrane region" description="Helical" evidence="1">
    <location>
        <begin position="368"/>
        <end position="385"/>
    </location>
</feature>
<reference evidence="3 4" key="1">
    <citation type="submission" date="2018-02" db="EMBL/GenBank/DDBJ databases">
        <title>Genome sequence of Desulfovibrio carbinolicus DSM 3852.</title>
        <authorList>
            <person name="Wilbanks E."/>
            <person name="Skennerton C.T."/>
            <person name="Orphan V.J."/>
        </authorList>
    </citation>
    <scope>NUCLEOTIDE SEQUENCE [LARGE SCALE GENOMIC DNA]</scope>
    <source>
        <strain evidence="3 4">DSM 3852</strain>
    </source>
</reference>
<evidence type="ECO:0000256" key="1">
    <source>
        <dbReference type="SAM" id="Phobius"/>
    </source>
</evidence>
<dbReference type="InterPro" id="IPR050879">
    <property type="entry name" value="Acyltransferase_3"/>
</dbReference>
<dbReference type="GO" id="GO:0016747">
    <property type="term" value="F:acyltransferase activity, transferring groups other than amino-acyl groups"/>
    <property type="evidence" value="ECO:0007669"/>
    <property type="project" value="InterPro"/>
</dbReference>
<feature type="transmembrane region" description="Helical" evidence="1">
    <location>
        <begin position="343"/>
        <end position="362"/>
    </location>
</feature>
<sequence>MSLRKRDGSAPIMSLLGVLLFRQTVPVGASCHCSLTPPPSVFERTAIDPMGILRFILALSVVVGHADHSSGLPGLDTTLAVRSFYMISGFYMALVLSSKYKTKPYYVFICSRYMRLFPAYLAVLVLTVVYGFVTWAVVGSVQWPLAGWVHTVTGLSDSAIVGYALSNVFLFGQDILSFFNVAPDGRLVLDYLARYTDGPFGGYMLVPQAWTLGLELSFYLVAPFFIARSSLVIASVVAGSCLLRFAVFPWCGIEAERLGYRFFLFEIIFFCFGGLAYKLYAWERFRSLGGRVHGAVVLALAVPFLSFAWDVPEAARYAALALCIPSLFLLTRDSRLDRLVGELSYPIYISHILVLYALTQYTKMGDELPGVALTLVLSVLLYVFVERQAEERRKRIVDGPPRRWPTFTGAVTGASFVLAVVVLPFVGKAVFEREHLSRAAAFAAYDFLADAPDRIVLVGFDAPERNGANTWRWGLGSKSEMLFSLPKAANCTLTFQFFSLLQGQVVSIYCNGQLLEKVAMQKDEIVFRQYRLPLQKTNNVIRFMYDDWNGKDNAAPRVAPSDERPLAVCFNALTMAF</sequence>
<keyword evidence="4" id="KW-1185">Reference proteome</keyword>
<feature type="transmembrane region" description="Helical" evidence="1">
    <location>
        <begin position="262"/>
        <end position="280"/>
    </location>
</feature>
<evidence type="ECO:0000313" key="4">
    <source>
        <dbReference type="Proteomes" id="UP000293296"/>
    </source>
</evidence>
<dbReference type="InterPro" id="IPR002656">
    <property type="entry name" value="Acyl_transf_3_dom"/>
</dbReference>
<dbReference type="AlphaFoldDB" id="A0A4P6HTV7"/>
<feature type="transmembrane region" description="Helical" evidence="1">
    <location>
        <begin position="292"/>
        <end position="309"/>
    </location>
</feature>
<proteinExistence type="predicted"/>
<dbReference type="OrthoDB" id="5437719at2"/>
<accession>A0A4P6HTV7</accession>
<dbReference type="KEGG" id="dcb:C3Y92_17325"/>
<evidence type="ECO:0000313" key="3">
    <source>
        <dbReference type="EMBL" id="QAZ68898.1"/>
    </source>
</evidence>
<feature type="transmembrane region" description="Helical" evidence="1">
    <location>
        <begin position="117"/>
        <end position="138"/>
    </location>
</feature>
<dbReference type="PANTHER" id="PTHR23028">
    <property type="entry name" value="ACETYLTRANSFERASE"/>
    <property type="match status" value="1"/>
</dbReference>
<gene>
    <name evidence="3" type="ORF">C3Y92_17325</name>
</gene>
<feature type="transmembrane region" description="Helical" evidence="1">
    <location>
        <begin position="79"/>
        <end position="96"/>
    </location>
</feature>
<keyword evidence="1" id="KW-0472">Membrane</keyword>
<feature type="transmembrane region" description="Helical" evidence="1">
    <location>
        <begin position="229"/>
        <end position="250"/>
    </location>
</feature>
<keyword evidence="1" id="KW-0812">Transmembrane</keyword>
<organism evidence="3 4">
    <name type="scientific">Solidesulfovibrio carbinolicus</name>
    <dbReference type="NCBI Taxonomy" id="296842"/>
    <lineage>
        <taxon>Bacteria</taxon>
        <taxon>Pseudomonadati</taxon>
        <taxon>Thermodesulfobacteriota</taxon>
        <taxon>Desulfovibrionia</taxon>
        <taxon>Desulfovibrionales</taxon>
        <taxon>Desulfovibrionaceae</taxon>
        <taxon>Solidesulfovibrio</taxon>
    </lineage>
</organism>
<dbReference type="PANTHER" id="PTHR23028:SF53">
    <property type="entry name" value="ACYL_TRANSF_3 DOMAIN-CONTAINING PROTEIN"/>
    <property type="match status" value="1"/>
</dbReference>
<feature type="domain" description="Acyltransferase 3" evidence="2">
    <location>
        <begin position="52"/>
        <end position="383"/>
    </location>
</feature>
<name>A0A4P6HTV7_9BACT</name>
<feature type="transmembrane region" description="Helical" evidence="1">
    <location>
        <begin position="315"/>
        <end position="331"/>
    </location>
</feature>
<dbReference type="Proteomes" id="UP000293296">
    <property type="component" value="Chromosome"/>
</dbReference>
<feature type="transmembrane region" description="Helical" evidence="1">
    <location>
        <begin position="406"/>
        <end position="427"/>
    </location>
</feature>